<keyword evidence="5" id="KW-0472">Membrane</keyword>
<dbReference type="Pfam" id="PF05504">
    <property type="entry name" value="Spore_GerAC"/>
    <property type="match status" value="1"/>
</dbReference>
<keyword evidence="6" id="KW-0564">Palmitate</keyword>
<dbReference type="PANTHER" id="PTHR35789:SF1">
    <property type="entry name" value="SPORE GERMINATION PROTEIN B3"/>
    <property type="match status" value="1"/>
</dbReference>
<name>A0ABS3W4F8_9BACL</name>
<dbReference type="EMBL" id="JAGGDJ010000001">
    <property type="protein sequence ID" value="MBO7743172.1"/>
    <property type="molecule type" value="Genomic_DNA"/>
</dbReference>
<dbReference type="InterPro" id="IPR057336">
    <property type="entry name" value="GerAC_N"/>
</dbReference>
<evidence type="ECO:0000256" key="6">
    <source>
        <dbReference type="ARBA" id="ARBA00023139"/>
    </source>
</evidence>
<sequence length="385" mass="42867">MKRTVGLCFVLILVVSCTTGCWNLKEPDEVAFVVGAGLDLTKDGQLELSSQIAIPSSLGGGQEGGGGIMKQNFRVESSIGKNVYDTVPRNQTKISRKIFAGHRQIILVGQTMAEHGISDVLDQFVRLPQSELRSKMYVVKDGQAKDILSTEPSFEPLTSTALVLEQKTLGLKSYYFREFLTDTLSQGVQPLLPAISLTASKKLMYTGTAIFNKDDGLKLAGFLNMQESSIANWITNRQTHFTVTSTITEGGTVSLKLQSLSRSIRASMVGKQIHIFVHLTGEGIIFENNTKFNPSKRKDLLIIQNELDQTTQKSVQLLIEKVQKQYKTDIFGFGKTVHRQYPYQWKTVKRNWNETFSKLHVSITVELHCVDPGQANSSIMNMHTS</sequence>
<evidence type="ECO:0000256" key="2">
    <source>
        <dbReference type="ARBA" id="ARBA00007886"/>
    </source>
</evidence>
<dbReference type="InterPro" id="IPR046953">
    <property type="entry name" value="Spore_GerAC-like_C"/>
</dbReference>
<protein>
    <submittedName>
        <fullName evidence="10">Ger(X)C family spore germination protein</fullName>
    </submittedName>
</protein>
<evidence type="ECO:0000313" key="11">
    <source>
        <dbReference type="Proteomes" id="UP000670947"/>
    </source>
</evidence>
<dbReference type="Gene3D" id="6.20.190.10">
    <property type="entry name" value="Nutrient germinant receptor protein C, domain 1"/>
    <property type="match status" value="1"/>
</dbReference>
<evidence type="ECO:0000256" key="1">
    <source>
        <dbReference type="ARBA" id="ARBA00004635"/>
    </source>
</evidence>
<evidence type="ECO:0000256" key="7">
    <source>
        <dbReference type="ARBA" id="ARBA00023288"/>
    </source>
</evidence>
<keyword evidence="3" id="KW-0309">Germination</keyword>
<keyword evidence="7" id="KW-0449">Lipoprotein</keyword>
<feature type="domain" description="Spore germination protein N-terminal" evidence="9">
    <location>
        <begin position="25"/>
        <end position="196"/>
    </location>
</feature>
<proteinExistence type="inferred from homology"/>
<evidence type="ECO:0000256" key="3">
    <source>
        <dbReference type="ARBA" id="ARBA00022544"/>
    </source>
</evidence>
<comment type="caution">
    <text evidence="10">The sequence shown here is derived from an EMBL/GenBank/DDBJ whole genome shotgun (WGS) entry which is preliminary data.</text>
</comment>
<evidence type="ECO:0000313" key="10">
    <source>
        <dbReference type="EMBL" id="MBO7743172.1"/>
    </source>
</evidence>
<evidence type="ECO:0000259" key="9">
    <source>
        <dbReference type="Pfam" id="PF25198"/>
    </source>
</evidence>
<comment type="subcellular location">
    <subcellularLocation>
        <location evidence="1">Membrane</location>
        <topology evidence="1">Lipid-anchor</topology>
    </subcellularLocation>
</comment>
<dbReference type="Gene3D" id="3.30.300.210">
    <property type="entry name" value="Nutrient germinant receptor protein C, domain 3"/>
    <property type="match status" value="1"/>
</dbReference>
<dbReference type="Pfam" id="PF25198">
    <property type="entry name" value="Spore_GerAC_N"/>
    <property type="match status" value="1"/>
</dbReference>
<dbReference type="PANTHER" id="PTHR35789">
    <property type="entry name" value="SPORE GERMINATION PROTEIN B3"/>
    <property type="match status" value="1"/>
</dbReference>
<reference evidence="10 11" key="1">
    <citation type="submission" date="2021-03" db="EMBL/GenBank/DDBJ databases">
        <title>Paenibacillus artemisicola MWE-103 whole genome sequence.</title>
        <authorList>
            <person name="Ham Y.J."/>
        </authorList>
    </citation>
    <scope>NUCLEOTIDE SEQUENCE [LARGE SCALE GENOMIC DNA]</scope>
    <source>
        <strain evidence="10 11">MWE-103</strain>
    </source>
</reference>
<evidence type="ECO:0000259" key="8">
    <source>
        <dbReference type="Pfam" id="PF05504"/>
    </source>
</evidence>
<evidence type="ECO:0000256" key="5">
    <source>
        <dbReference type="ARBA" id="ARBA00023136"/>
    </source>
</evidence>
<dbReference type="Proteomes" id="UP000670947">
    <property type="component" value="Unassembled WGS sequence"/>
</dbReference>
<dbReference type="RefSeq" id="WP_208846175.1">
    <property type="nucleotide sequence ID" value="NZ_JAGGDJ010000001.1"/>
</dbReference>
<gene>
    <name evidence="10" type="ORF">I8J29_03125</name>
</gene>
<evidence type="ECO:0000256" key="4">
    <source>
        <dbReference type="ARBA" id="ARBA00022729"/>
    </source>
</evidence>
<organism evidence="10 11">
    <name type="scientific">Paenibacillus artemisiicola</name>
    <dbReference type="NCBI Taxonomy" id="1172618"/>
    <lineage>
        <taxon>Bacteria</taxon>
        <taxon>Bacillati</taxon>
        <taxon>Bacillota</taxon>
        <taxon>Bacilli</taxon>
        <taxon>Bacillales</taxon>
        <taxon>Paenibacillaceae</taxon>
        <taxon>Paenibacillus</taxon>
    </lineage>
</organism>
<feature type="domain" description="Spore germination GerAC-like C-terminal" evidence="8">
    <location>
        <begin position="206"/>
        <end position="371"/>
    </location>
</feature>
<comment type="similarity">
    <text evidence="2">Belongs to the GerABKC lipoprotein family.</text>
</comment>
<keyword evidence="11" id="KW-1185">Reference proteome</keyword>
<keyword evidence="4" id="KW-0732">Signal</keyword>
<accession>A0ABS3W4F8</accession>
<dbReference type="InterPro" id="IPR038501">
    <property type="entry name" value="Spore_GerAC_C_sf"/>
</dbReference>
<dbReference type="NCBIfam" id="TIGR02887">
    <property type="entry name" value="spore_ger_x_C"/>
    <property type="match status" value="1"/>
</dbReference>
<dbReference type="InterPro" id="IPR008844">
    <property type="entry name" value="Spore_GerAC-like"/>
</dbReference>
<dbReference type="PROSITE" id="PS51257">
    <property type="entry name" value="PROKAR_LIPOPROTEIN"/>
    <property type="match status" value="1"/>
</dbReference>